<dbReference type="RefSeq" id="WP_111629583.1">
    <property type="nucleotide sequence ID" value="NZ_QLMC01000004.1"/>
</dbReference>
<keyword evidence="2" id="KW-0238">DNA-binding</keyword>
<protein>
    <submittedName>
        <fullName evidence="5">HxlR family transcriptional regulator</fullName>
    </submittedName>
</protein>
<dbReference type="InterPro" id="IPR036390">
    <property type="entry name" value="WH_DNA-bd_sf"/>
</dbReference>
<accession>A0A327WWG3</accession>
<keyword evidence="1" id="KW-0805">Transcription regulation</keyword>
<dbReference type="OrthoDB" id="769662at2"/>
<evidence type="ECO:0000256" key="3">
    <source>
        <dbReference type="ARBA" id="ARBA00023163"/>
    </source>
</evidence>
<dbReference type="Gene3D" id="1.10.10.10">
    <property type="entry name" value="Winged helix-like DNA-binding domain superfamily/Winged helix DNA-binding domain"/>
    <property type="match status" value="1"/>
</dbReference>
<evidence type="ECO:0000313" key="6">
    <source>
        <dbReference type="Proteomes" id="UP000248790"/>
    </source>
</evidence>
<dbReference type="AlphaFoldDB" id="A0A327WWG3"/>
<keyword evidence="3" id="KW-0804">Transcription</keyword>
<dbReference type="Pfam" id="PF01638">
    <property type="entry name" value="HxlR"/>
    <property type="match status" value="1"/>
</dbReference>
<dbReference type="GO" id="GO:0003677">
    <property type="term" value="F:DNA binding"/>
    <property type="evidence" value="ECO:0007669"/>
    <property type="project" value="UniProtKB-KW"/>
</dbReference>
<dbReference type="CDD" id="cd00090">
    <property type="entry name" value="HTH_ARSR"/>
    <property type="match status" value="1"/>
</dbReference>
<feature type="domain" description="HTH hxlR-type" evidence="4">
    <location>
        <begin position="7"/>
        <end position="110"/>
    </location>
</feature>
<dbReference type="InterPro" id="IPR011991">
    <property type="entry name" value="ArsR-like_HTH"/>
</dbReference>
<dbReference type="Proteomes" id="UP000248790">
    <property type="component" value="Unassembled WGS sequence"/>
</dbReference>
<dbReference type="PANTHER" id="PTHR33204">
    <property type="entry name" value="TRANSCRIPTIONAL REGULATOR, MARR FAMILY"/>
    <property type="match status" value="1"/>
</dbReference>
<dbReference type="InterPro" id="IPR036388">
    <property type="entry name" value="WH-like_DNA-bd_sf"/>
</dbReference>
<proteinExistence type="predicted"/>
<dbReference type="PROSITE" id="PS51118">
    <property type="entry name" value="HTH_HXLR"/>
    <property type="match status" value="1"/>
</dbReference>
<reference evidence="5 6" key="1">
    <citation type="submission" date="2018-06" db="EMBL/GenBank/DDBJ databases">
        <title>Genomic Encyclopedia of Archaeal and Bacterial Type Strains, Phase II (KMG-II): from individual species to whole genera.</title>
        <authorList>
            <person name="Goeker M."/>
        </authorList>
    </citation>
    <scope>NUCLEOTIDE SEQUENCE [LARGE SCALE GENOMIC DNA]</scope>
    <source>
        <strain evidence="5 6">DSM 21851</strain>
    </source>
</reference>
<evidence type="ECO:0000313" key="5">
    <source>
        <dbReference type="EMBL" id="RAJ95795.1"/>
    </source>
</evidence>
<gene>
    <name evidence="5" type="ORF">LX87_03543</name>
</gene>
<organism evidence="5 6">
    <name type="scientific">Larkinella arboricola</name>
    <dbReference type="NCBI Taxonomy" id="643671"/>
    <lineage>
        <taxon>Bacteria</taxon>
        <taxon>Pseudomonadati</taxon>
        <taxon>Bacteroidota</taxon>
        <taxon>Cytophagia</taxon>
        <taxon>Cytophagales</taxon>
        <taxon>Spirosomataceae</taxon>
        <taxon>Larkinella</taxon>
    </lineage>
</organism>
<dbReference type="EMBL" id="QLMC01000004">
    <property type="protein sequence ID" value="RAJ95795.1"/>
    <property type="molecule type" value="Genomic_DNA"/>
</dbReference>
<dbReference type="InterPro" id="IPR002577">
    <property type="entry name" value="HTH_HxlR"/>
</dbReference>
<evidence type="ECO:0000259" key="4">
    <source>
        <dbReference type="PROSITE" id="PS51118"/>
    </source>
</evidence>
<evidence type="ECO:0000256" key="2">
    <source>
        <dbReference type="ARBA" id="ARBA00023125"/>
    </source>
</evidence>
<evidence type="ECO:0000256" key="1">
    <source>
        <dbReference type="ARBA" id="ARBA00023015"/>
    </source>
</evidence>
<sequence>MLKGEGCPKNMLSIRDALEALEGRWKLLILFALASGPKRFKQLSKEVLGITDKTLSKELKSLEGNKLVQRAVYDTFPPTVEYSITAHGKSLEKVLEELHYWGLTHRKEIIGK</sequence>
<dbReference type="GO" id="GO:0006355">
    <property type="term" value="P:regulation of DNA-templated transcription"/>
    <property type="evidence" value="ECO:0007669"/>
    <property type="project" value="UniProtKB-ARBA"/>
</dbReference>
<dbReference type="SUPFAM" id="SSF46785">
    <property type="entry name" value="Winged helix' DNA-binding domain"/>
    <property type="match status" value="1"/>
</dbReference>
<keyword evidence="6" id="KW-1185">Reference proteome</keyword>
<name>A0A327WWG3_LARAB</name>
<comment type="caution">
    <text evidence="5">The sequence shown here is derived from an EMBL/GenBank/DDBJ whole genome shotgun (WGS) entry which is preliminary data.</text>
</comment>